<dbReference type="PANTHER" id="PTHR19433:SF111">
    <property type="entry name" value="T CELL RECEPTOR ALPHA VARIABLE 4"/>
    <property type="match status" value="1"/>
</dbReference>
<dbReference type="InParanoid" id="A0A672IND4"/>
<keyword evidence="2" id="KW-1003">Cell membrane</keyword>
<keyword evidence="7" id="KW-0325">Glycoprotein</keyword>
<dbReference type="InterPro" id="IPR013106">
    <property type="entry name" value="Ig_V-set"/>
</dbReference>
<proteinExistence type="predicted"/>
<sequence>HTPLFTALHQFRTEMTDGSTDDQAFKVKSVAAQQNVTLECPREKSLGTSQYMYWIRIIPGHQPEFLGGTMVIDFNDINKTPHFTTKQEPGTFILHIHQTQNNDTGLYYCIRTSWNNMSFLRGVFLEVQAEPASSDQQVKPRDEKVVDLKYFYVNKVVTFVHFLLFLQRDEALLTYSAPTFSRRKVTKSERGNTHSVQKETVYSDVRFHH</sequence>
<dbReference type="PANTHER" id="PTHR19433">
    <property type="entry name" value="T-CELL RECEPTOR ALPHA CHAIN V REGION-RELATED"/>
    <property type="match status" value="1"/>
</dbReference>
<dbReference type="InterPro" id="IPR003599">
    <property type="entry name" value="Ig_sub"/>
</dbReference>
<comment type="subcellular location">
    <subcellularLocation>
        <location evidence="1">Cell membrane</location>
    </subcellularLocation>
</comment>
<evidence type="ECO:0000256" key="6">
    <source>
        <dbReference type="ARBA" id="ARBA00023157"/>
    </source>
</evidence>
<reference evidence="10" key="1">
    <citation type="submission" date="2019-06" db="EMBL/GenBank/DDBJ databases">
        <authorList>
            <consortium name="Wellcome Sanger Institute Data Sharing"/>
        </authorList>
    </citation>
    <scope>NUCLEOTIDE SEQUENCE [LARGE SCALE GENOMIC DNA]</scope>
</reference>
<evidence type="ECO:0000256" key="1">
    <source>
        <dbReference type="ARBA" id="ARBA00004236"/>
    </source>
</evidence>
<dbReference type="Proteomes" id="UP000472267">
    <property type="component" value="Chromosome 2"/>
</dbReference>
<dbReference type="InterPro" id="IPR052051">
    <property type="entry name" value="TCR_complex_component"/>
</dbReference>
<dbReference type="AlphaFoldDB" id="A0A672IND4"/>
<protein>
    <recommendedName>
        <fullName evidence="12">Ig-like domain-containing protein</fullName>
    </recommendedName>
</protein>
<evidence type="ECO:0000259" key="9">
    <source>
        <dbReference type="SMART" id="SM00409"/>
    </source>
</evidence>
<evidence type="ECO:0000313" key="11">
    <source>
        <dbReference type="Proteomes" id="UP000472267"/>
    </source>
</evidence>
<dbReference type="CDD" id="cd00099">
    <property type="entry name" value="IgV"/>
    <property type="match status" value="1"/>
</dbReference>
<keyword evidence="6" id="KW-1015">Disulfide bond</keyword>
<evidence type="ECO:0000259" key="8">
    <source>
        <dbReference type="SMART" id="SM00406"/>
    </source>
</evidence>
<dbReference type="OMA" id="IRIIPGH"/>
<keyword evidence="11" id="KW-1185">Reference proteome</keyword>
<dbReference type="SMART" id="SM00409">
    <property type="entry name" value="IG"/>
    <property type="match status" value="1"/>
</dbReference>
<name>A0A672IND4_SALFA</name>
<keyword evidence="4" id="KW-0391">Immunity</keyword>
<evidence type="ECO:0000256" key="5">
    <source>
        <dbReference type="ARBA" id="ARBA00023136"/>
    </source>
</evidence>
<reference evidence="10" key="2">
    <citation type="submission" date="2025-08" db="UniProtKB">
        <authorList>
            <consortium name="Ensembl"/>
        </authorList>
    </citation>
    <scope>IDENTIFICATION</scope>
</reference>
<keyword evidence="3" id="KW-0732">Signal</keyword>
<dbReference type="InterPro" id="IPR013783">
    <property type="entry name" value="Ig-like_fold"/>
</dbReference>
<feature type="domain" description="Immunoglobulin V-set" evidence="8">
    <location>
        <begin position="35"/>
        <end position="111"/>
    </location>
</feature>
<evidence type="ECO:0008006" key="12">
    <source>
        <dbReference type="Google" id="ProtNLM"/>
    </source>
</evidence>
<dbReference type="GO" id="GO:0009617">
    <property type="term" value="P:response to bacterium"/>
    <property type="evidence" value="ECO:0007669"/>
    <property type="project" value="TreeGrafter"/>
</dbReference>
<keyword evidence="5" id="KW-0472">Membrane</keyword>
<dbReference type="SMART" id="SM00406">
    <property type="entry name" value="IGv"/>
    <property type="match status" value="1"/>
</dbReference>
<evidence type="ECO:0000313" key="10">
    <source>
        <dbReference type="Ensembl" id="ENSSFAP00005043338.1"/>
    </source>
</evidence>
<dbReference type="GO" id="GO:0002376">
    <property type="term" value="P:immune system process"/>
    <property type="evidence" value="ECO:0007669"/>
    <property type="project" value="UniProtKB-KW"/>
</dbReference>
<accession>A0A672IND4</accession>
<reference evidence="10" key="3">
    <citation type="submission" date="2025-09" db="UniProtKB">
        <authorList>
            <consortium name="Ensembl"/>
        </authorList>
    </citation>
    <scope>IDENTIFICATION</scope>
</reference>
<dbReference type="Pfam" id="PF07686">
    <property type="entry name" value="V-set"/>
    <property type="match status" value="1"/>
</dbReference>
<evidence type="ECO:0000256" key="4">
    <source>
        <dbReference type="ARBA" id="ARBA00022859"/>
    </source>
</evidence>
<dbReference type="GO" id="GO:0005886">
    <property type="term" value="C:plasma membrane"/>
    <property type="evidence" value="ECO:0007669"/>
    <property type="project" value="UniProtKB-SubCell"/>
</dbReference>
<dbReference type="Gene3D" id="2.60.40.10">
    <property type="entry name" value="Immunoglobulins"/>
    <property type="match status" value="1"/>
</dbReference>
<evidence type="ECO:0000256" key="3">
    <source>
        <dbReference type="ARBA" id="ARBA00022729"/>
    </source>
</evidence>
<feature type="domain" description="Immunoglobulin" evidence="9">
    <location>
        <begin position="25"/>
        <end position="128"/>
    </location>
</feature>
<dbReference type="InterPro" id="IPR036179">
    <property type="entry name" value="Ig-like_dom_sf"/>
</dbReference>
<dbReference type="SUPFAM" id="SSF48726">
    <property type="entry name" value="Immunoglobulin"/>
    <property type="match status" value="1"/>
</dbReference>
<evidence type="ECO:0000256" key="7">
    <source>
        <dbReference type="ARBA" id="ARBA00023180"/>
    </source>
</evidence>
<dbReference type="Ensembl" id="ENSSFAT00005044887.1">
    <property type="protein sequence ID" value="ENSSFAP00005043338.1"/>
    <property type="gene ID" value="ENSSFAG00005021451.1"/>
</dbReference>
<organism evidence="10 11">
    <name type="scientific">Salarias fasciatus</name>
    <name type="common">Jewelled blenny</name>
    <name type="synonym">Blennius fasciatus</name>
    <dbReference type="NCBI Taxonomy" id="181472"/>
    <lineage>
        <taxon>Eukaryota</taxon>
        <taxon>Metazoa</taxon>
        <taxon>Chordata</taxon>
        <taxon>Craniata</taxon>
        <taxon>Vertebrata</taxon>
        <taxon>Euteleostomi</taxon>
        <taxon>Actinopterygii</taxon>
        <taxon>Neopterygii</taxon>
        <taxon>Teleostei</taxon>
        <taxon>Neoteleostei</taxon>
        <taxon>Acanthomorphata</taxon>
        <taxon>Ovalentaria</taxon>
        <taxon>Blenniimorphae</taxon>
        <taxon>Blenniiformes</taxon>
        <taxon>Blennioidei</taxon>
        <taxon>Blenniidae</taxon>
        <taxon>Salariinae</taxon>
        <taxon>Salarias</taxon>
    </lineage>
</organism>
<evidence type="ECO:0000256" key="2">
    <source>
        <dbReference type="ARBA" id="ARBA00022475"/>
    </source>
</evidence>